<keyword evidence="2" id="KW-0732">Signal</keyword>
<accession>A0A9E5MN55</accession>
<sequence length="137" mass="15304">MNKILLATLTSLIITAPALAAKPETAGNGKSEREPMKTHQQMGKEHANDKAQAKAEPYRLTEEEKRQKAEKAHAAHGDKTHTGAHQSQAADTPQSAQKATEKQQEKKTEQVRKELDKGSEQGQQARAENSKKWWKLW</sequence>
<evidence type="ECO:0000256" key="2">
    <source>
        <dbReference type="SAM" id="SignalP"/>
    </source>
</evidence>
<organism evidence="3 4">
    <name type="scientific">Pseudomaricurvus hydrocarbonicus</name>
    <dbReference type="NCBI Taxonomy" id="1470433"/>
    <lineage>
        <taxon>Bacteria</taxon>
        <taxon>Pseudomonadati</taxon>
        <taxon>Pseudomonadota</taxon>
        <taxon>Gammaproteobacteria</taxon>
        <taxon>Cellvibrionales</taxon>
        <taxon>Cellvibrionaceae</taxon>
        <taxon>Pseudomaricurvus</taxon>
    </lineage>
</organism>
<keyword evidence="4" id="KW-1185">Reference proteome</keyword>
<comment type="caution">
    <text evidence="3">The sequence shown here is derived from an EMBL/GenBank/DDBJ whole genome shotgun (WGS) entry which is preliminary data.</text>
</comment>
<protein>
    <submittedName>
        <fullName evidence="3">Uncharacterized protein</fullName>
    </submittedName>
</protein>
<feature type="chain" id="PRO_5038462753" evidence="2">
    <location>
        <begin position="21"/>
        <end position="137"/>
    </location>
</feature>
<name>A0A9E5MN55_9GAMM</name>
<feature type="compositionally biased region" description="Basic and acidic residues" evidence="1">
    <location>
        <begin position="99"/>
        <end position="119"/>
    </location>
</feature>
<dbReference type="EMBL" id="JAAONZ010000015">
    <property type="protein sequence ID" value="NHO67295.1"/>
    <property type="molecule type" value="Genomic_DNA"/>
</dbReference>
<feature type="region of interest" description="Disordered" evidence="1">
    <location>
        <begin position="16"/>
        <end position="137"/>
    </location>
</feature>
<evidence type="ECO:0000313" key="3">
    <source>
        <dbReference type="EMBL" id="NHO67295.1"/>
    </source>
</evidence>
<proteinExistence type="predicted"/>
<evidence type="ECO:0000313" key="4">
    <source>
        <dbReference type="Proteomes" id="UP000787472"/>
    </source>
</evidence>
<feature type="compositionally biased region" description="Basic and acidic residues" evidence="1">
    <location>
        <begin position="30"/>
        <end position="81"/>
    </location>
</feature>
<gene>
    <name evidence="3" type="ORF">G8770_17235</name>
</gene>
<dbReference type="Proteomes" id="UP000787472">
    <property type="component" value="Unassembled WGS sequence"/>
</dbReference>
<evidence type="ECO:0000256" key="1">
    <source>
        <dbReference type="SAM" id="MobiDB-lite"/>
    </source>
</evidence>
<feature type="signal peptide" evidence="2">
    <location>
        <begin position="1"/>
        <end position="20"/>
    </location>
</feature>
<dbReference type="AlphaFoldDB" id="A0A9E5MN55"/>
<dbReference type="RefSeq" id="WP_167189732.1">
    <property type="nucleotide sequence ID" value="NZ_JAAONZ010000015.1"/>
</dbReference>
<feature type="compositionally biased region" description="Polar residues" evidence="1">
    <location>
        <begin position="83"/>
        <end position="95"/>
    </location>
</feature>
<reference evidence="3" key="1">
    <citation type="submission" date="2020-03" db="EMBL/GenBank/DDBJ databases">
        <authorList>
            <person name="Guo F."/>
        </authorList>
    </citation>
    <scope>NUCLEOTIDE SEQUENCE</scope>
    <source>
        <strain evidence="3">JCM 30134</strain>
    </source>
</reference>